<sequence length="257" mass="30174">MSKHLIILPCHSIWKPGETLGELRDEWSLVDFQIEGYDHLSFKDHIIRSLSILKHDKDATLIISGGQTKEDCGPISESLSYYELAMKLNDDSQLIPRITTEEFARDSFENVIFLYCRFYELYKAYPERITVVGFEFKKQRFLENHLKQALCISKDINYVGNAPIPKDLDKEEQIKYFQDLEQQEYKHAVQHFEKDWYGIKSPLIDKKMKRDPFKRYHGYCQSNPKLAKFLVAISDEESQKGTLRSNESIQSLLTNFT</sequence>
<gene>
    <name evidence="1" type="ORF">AC631_04761</name>
</gene>
<proteinExistence type="predicted"/>
<dbReference type="GeneID" id="26841770"/>
<dbReference type="PANTHER" id="PTHR28110:SF1">
    <property type="entry name" value="TRANSMEMBRANE PROTEIN"/>
    <property type="match status" value="1"/>
</dbReference>
<dbReference type="GO" id="GO:0005737">
    <property type="term" value="C:cytoplasm"/>
    <property type="evidence" value="ECO:0007669"/>
    <property type="project" value="TreeGrafter"/>
</dbReference>
<dbReference type="InterPro" id="IPR055323">
    <property type="entry name" value="C57A10.07/YOR238W"/>
</dbReference>
<keyword evidence="2" id="KW-1185">Reference proteome</keyword>
<dbReference type="OrthoDB" id="4347at2759"/>
<dbReference type="PANTHER" id="PTHR28110">
    <property type="entry name" value="TRANSMEMBRANE PROTEIN"/>
    <property type="match status" value="1"/>
</dbReference>
<dbReference type="EMBL" id="LMYN01000140">
    <property type="protein sequence ID" value="KRZ99475.1"/>
    <property type="molecule type" value="Genomic_DNA"/>
</dbReference>
<accession>A0A0V1PT94</accession>
<comment type="caution">
    <text evidence="1">The sequence shown here is derived from an EMBL/GenBank/DDBJ whole genome shotgun (WGS) entry which is preliminary data.</text>
</comment>
<dbReference type="RefSeq" id="XP_015465578.1">
    <property type="nucleotide sequence ID" value="XM_015613590.1"/>
</dbReference>
<organism evidence="1 2">
    <name type="scientific">Debaryomyces fabryi</name>
    <dbReference type="NCBI Taxonomy" id="58627"/>
    <lineage>
        <taxon>Eukaryota</taxon>
        <taxon>Fungi</taxon>
        <taxon>Dikarya</taxon>
        <taxon>Ascomycota</taxon>
        <taxon>Saccharomycotina</taxon>
        <taxon>Pichiomycetes</taxon>
        <taxon>Debaryomycetaceae</taxon>
        <taxon>Debaryomyces</taxon>
    </lineage>
</organism>
<dbReference type="Proteomes" id="UP000054251">
    <property type="component" value="Unassembled WGS sequence"/>
</dbReference>
<name>A0A0V1PT94_9ASCO</name>
<protein>
    <recommendedName>
        <fullName evidence="3">DUF218 domain-containing protein</fullName>
    </recommendedName>
</protein>
<evidence type="ECO:0008006" key="3">
    <source>
        <dbReference type="Google" id="ProtNLM"/>
    </source>
</evidence>
<evidence type="ECO:0000313" key="1">
    <source>
        <dbReference type="EMBL" id="KRZ99475.1"/>
    </source>
</evidence>
<dbReference type="AlphaFoldDB" id="A0A0V1PT94"/>
<reference evidence="1 2" key="1">
    <citation type="submission" date="2015-11" db="EMBL/GenBank/DDBJ databases">
        <title>The genome of Debaryomyces fabryi.</title>
        <authorList>
            <person name="Tafer H."/>
            <person name="Lopandic K."/>
        </authorList>
    </citation>
    <scope>NUCLEOTIDE SEQUENCE [LARGE SCALE GENOMIC DNA]</scope>
    <source>
        <strain evidence="1 2">CBS 789</strain>
    </source>
</reference>
<evidence type="ECO:0000313" key="2">
    <source>
        <dbReference type="Proteomes" id="UP000054251"/>
    </source>
</evidence>